<dbReference type="InterPro" id="IPR011990">
    <property type="entry name" value="TPR-like_helical_dom_sf"/>
</dbReference>
<protein>
    <recommendedName>
        <fullName evidence="3">Beta-lactamase</fullName>
    </recommendedName>
</protein>
<evidence type="ECO:0000313" key="1">
    <source>
        <dbReference type="EMBL" id="KAK8843105.1"/>
    </source>
</evidence>
<dbReference type="InterPro" id="IPR006597">
    <property type="entry name" value="Sel1-like"/>
</dbReference>
<keyword evidence="2" id="KW-1185">Reference proteome</keyword>
<comment type="caution">
    <text evidence="1">The sequence shown here is derived from an EMBL/GenBank/DDBJ whole genome shotgun (WGS) entry which is preliminary data.</text>
</comment>
<dbReference type="SUPFAM" id="SSF81901">
    <property type="entry name" value="HCP-like"/>
    <property type="match status" value="1"/>
</dbReference>
<evidence type="ECO:0000313" key="2">
    <source>
        <dbReference type="Proteomes" id="UP001470230"/>
    </source>
</evidence>
<dbReference type="PANTHER" id="PTHR43628:SF1">
    <property type="entry name" value="CHITIN SYNTHASE REGULATORY FACTOR 2-RELATED"/>
    <property type="match status" value="1"/>
</dbReference>
<gene>
    <name evidence="1" type="ORF">M9Y10_025296</name>
</gene>
<organism evidence="1 2">
    <name type="scientific">Tritrichomonas musculus</name>
    <dbReference type="NCBI Taxonomy" id="1915356"/>
    <lineage>
        <taxon>Eukaryota</taxon>
        <taxon>Metamonada</taxon>
        <taxon>Parabasalia</taxon>
        <taxon>Tritrichomonadida</taxon>
        <taxon>Tritrichomonadidae</taxon>
        <taxon>Tritrichomonas</taxon>
    </lineage>
</organism>
<name>A0ABR2HA39_9EUKA</name>
<dbReference type="Gene3D" id="1.25.40.10">
    <property type="entry name" value="Tetratricopeptide repeat domain"/>
    <property type="match status" value="1"/>
</dbReference>
<accession>A0ABR2HA39</accession>
<reference evidence="1 2" key="1">
    <citation type="submission" date="2024-04" db="EMBL/GenBank/DDBJ databases">
        <title>Tritrichomonas musculus Genome.</title>
        <authorList>
            <person name="Alves-Ferreira E."/>
            <person name="Grigg M."/>
            <person name="Lorenzi H."/>
            <person name="Galac M."/>
        </authorList>
    </citation>
    <scope>NUCLEOTIDE SEQUENCE [LARGE SCALE GENOMIC DNA]</scope>
    <source>
        <strain evidence="1 2">EAF2021</strain>
    </source>
</reference>
<dbReference type="PANTHER" id="PTHR43628">
    <property type="entry name" value="ACTIVATOR OF C KINASE PROTEIN 1-RELATED"/>
    <property type="match status" value="1"/>
</dbReference>
<dbReference type="InterPro" id="IPR052945">
    <property type="entry name" value="Mitotic_Regulator"/>
</dbReference>
<dbReference type="EMBL" id="JAPFFF010000036">
    <property type="protein sequence ID" value="KAK8843105.1"/>
    <property type="molecule type" value="Genomic_DNA"/>
</dbReference>
<evidence type="ECO:0008006" key="3">
    <source>
        <dbReference type="Google" id="ProtNLM"/>
    </source>
</evidence>
<dbReference type="Pfam" id="PF08238">
    <property type="entry name" value="Sel1"/>
    <property type="match status" value="3"/>
</dbReference>
<sequence>MELIQLSLLFSVLFLFKKYKRIILSCLEDEIDTPTYIDYLYLSNKYVPLDVNKAIYYLSFSSNKGDPEAQFNLGVIFSSGQYTTVDISRAIHYYSLAADQNQTDALFNLGLIYHEGKYVKRDIEKAIYYYKRAADLNKRYNKYSFVY</sequence>
<dbReference type="SMART" id="SM00671">
    <property type="entry name" value="SEL1"/>
    <property type="match status" value="3"/>
</dbReference>
<dbReference type="Proteomes" id="UP001470230">
    <property type="component" value="Unassembled WGS sequence"/>
</dbReference>
<proteinExistence type="predicted"/>